<sequence>MDELFTRLGQQWDETGFFGLLRDQNLRFDLGEQALEILKEIDFSELDQIPKQYISLLWFIPISMEWQGQRLADRTEKSILHQYIKLQSEILNELERILDVP</sequence>
<reference evidence="1" key="1">
    <citation type="submission" date="2020-09" db="EMBL/GenBank/DDBJ databases">
        <authorList>
            <person name="Kim M.K."/>
        </authorList>
    </citation>
    <scope>NUCLEOTIDE SEQUENCE</scope>
    <source>
        <strain evidence="1">BT702</strain>
    </source>
</reference>
<dbReference type="RefSeq" id="WP_190892378.1">
    <property type="nucleotide sequence ID" value="NZ_JACWZY010000047.1"/>
</dbReference>
<name>A0A927AVI3_9BACT</name>
<comment type="caution">
    <text evidence="1">The sequence shown here is derived from an EMBL/GenBank/DDBJ whole genome shotgun (WGS) entry which is preliminary data.</text>
</comment>
<gene>
    <name evidence="1" type="ORF">IC229_31460</name>
</gene>
<dbReference type="AlphaFoldDB" id="A0A927AVI3"/>
<organism evidence="1 2">
    <name type="scientific">Spirosoma profusum</name>
    <dbReference type="NCBI Taxonomy" id="2771354"/>
    <lineage>
        <taxon>Bacteria</taxon>
        <taxon>Pseudomonadati</taxon>
        <taxon>Bacteroidota</taxon>
        <taxon>Cytophagia</taxon>
        <taxon>Cytophagales</taxon>
        <taxon>Cytophagaceae</taxon>
        <taxon>Spirosoma</taxon>
    </lineage>
</organism>
<protein>
    <submittedName>
        <fullName evidence="1">Uncharacterized protein</fullName>
    </submittedName>
</protein>
<keyword evidence="2" id="KW-1185">Reference proteome</keyword>
<dbReference type="Proteomes" id="UP000598820">
    <property type="component" value="Unassembled WGS sequence"/>
</dbReference>
<accession>A0A927AVI3</accession>
<dbReference type="EMBL" id="JACWZY010000047">
    <property type="protein sequence ID" value="MBD2705182.1"/>
    <property type="molecule type" value="Genomic_DNA"/>
</dbReference>
<proteinExistence type="predicted"/>
<evidence type="ECO:0000313" key="2">
    <source>
        <dbReference type="Proteomes" id="UP000598820"/>
    </source>
</evidence>
<evidence type="ECO:0000313" key="1">
    <source>
        <dbReference type="EMBL" id="MBD2705182.1"/>
    </source>
</evidence>